<dbReference type="eggNOG" id="COG0135">
    <property type="taxonomic scope" value="Bacteria"/>
</dbReference>
<feature type="domain" description="N-(5'phosphoribosyl) anthranilate isomerase (PRAI)" evidence="11">
    <location>
        <begin position="4"/>
        <end position="197"/>
    </location>
</feature>
<organism evidence="12 13">
    <name type="scientific">Thermincola potens (strain JR)</name>
    <dbReference type="NCBI Taxonomy" id="635013"/>
    <lineage>
        <taxon>Bacteria</taxon>
        <taxon>Bacillati</taxon>
        <taxon>Bacillota</taxon>
        <taxon>Clostridia</taxon>
        <taxon>Eubacteriales</taxon>
        <taxon>Thermincolaceae</taxon>
        <taxon>Thermincola</taxon>
    </lineage>
</organism>
<gene>
    <name evidence="10" type="primary">trpF</name>
    <name evidence="12" type="ordered locus">TherJR_1603</name>
</gene>
<dbReference type="EC" id="5.3.1.24" evidence="4 10"/>
<evidence type="ECO:0000256" key="9">
    <source>
        <dbReference type="ARBA" id="ARBA00023235"/>
    </source>
</evidence>
<dbReference type="FunFam" id="3.20.20.70:FF:000075">
    <property type="entry name" value="Tryptophan biosynthesis protein TRP1"/>
    <property type="match status" value="1"/>
</dbReference>
<protein>
    <recommendedName>
        <fullName evidence="5 10">N-(5'-phosphoribosyl)anthranilate isomerase</fullName>
        <shortName evidence="10">PRAI</shortName>
        <ecNumber evidence="4 10">5.3.1.24</ecNumber>
    </recommendedName>
</protein>
<evidence type="ECO:0000256" key="8">
    <source>
        <dbReference type="ARBA" id="ARBA00023141"/>
    </source>
</evidence>
<dbReference type="UniPathway" id="UPA00035">
    <property type="reaction ID" value="UER00042"/>
</dbReference>
<dbReference type="GO" id="GO:0000162">
    <property type="term" value="P:L-tryptophan biosynthetic process"/>
    <property type="evidence" value="ECO:0007669"/>
    <property type="project" value="UniProtKB-UniRule"/>
</dbReference>
<dbReference type="KEGG" id="tjr:TherJR_1603"/>
<dbReference type="PANTHER" id="PTHR42894">
    <property type="entry name" value="N-(5'-PHOSPHORIBOSYL)ANTHRANILATE ISOMERASE"/>
    <property type="match status" value="1"/>
</dbReference>
<evidence type="ECO:0000259" key="11">
    <source>
        <dbReference type="Pfam" id="PF00697"/>
    </source>
</evidence>
<keyword evidence="13" id="KW-1185">Reference proteome</keyword>
<reference evidence="12 13" key="1">
    <citation type="submission" date="2010-05" db="EMBL/GenBank/DDBJ databases">
        <title>Complete sequence of Thermincola sp. JR.</title>
        <authorList>
            <consortium name="US DOE Joint Genome Institute"/>
            <person name="Lucas S."/>
            <person name="Copeland A."/>
            <person name="Lapidus A."/>
            <person name="Cheng J.-F."/>
            <person name="Bruce D."/>
            <person name="Goodwin L."/>
            <person name="Pitluck S."/>
            <person name="Chertkov O."/>
            <person name="Detter J.C."/>
            <person name="Han C."/>
            <person name="Tapia R."/>
            <person name="Land M."/>
            <person name="Hauser L."/>
            <person name="Kyrpides N."/>
            <person name="Mikhailova N."/>
            <person name="Hazen T.C."/>
            <person name="Woyke T."/>
        </authorList>
    </citation>
    <scope>NUCLEOTIDE SEQUENCE [LARGE SCALE GENOMIC DNA]</scope>
    <source>
        <strain evidence="12 13">JR</strain>
    </source>
</reference>
<dbReference type="InterPro" id="IPR013785">
    <property type="entry name" value="Aldolase_TIM"/>
</dbReference>
<evidence type="ECO:0000256" key="1">
    <source>
        <dbReference type="ARBA" id="ARBA00001164"/>
    </source>
</evidence>
<evidence type="ECO:0000256" key="3">
    <source>
        <dbReference type="ARBA" id="ARBA00007571"/>
    </source>
</evidence>
<evidence type="ECO:0000313" key="13">
    <source>
        <dbReference type="Proteomes" id="UP000002377"/>
    </source>
</evidence>
<dbReference type="Pfam" id="PF00697">
    <property type="entry name" value="PRAI"/>
    <property type="match status" value="1"/>
</dbReference>
<dbReference type="RefSeq" id="WP_013120470.1">
    <property type="nucleotide sequence ID" value="NC_014152.1"/>
</dbReference>
<dbReference type="STRING" id="635013.TherJR_1603"/>
<evidence type="ECO:0000313" key="12">
    <source>
        <dbReference type="EMBL" id="ADG82455.1"/>
    </source>
</evidence>
<comment type="similarity">
    <text evidence="3 10">Belongs to the TrpF family.</text>
</comment>
<proteinExistence type="inferred from homology"/>
<dbReference type="EMBL" id="CP002028">
    <property type="protein sequence ID" value="ADG82455.1"/>
    <property type="molecule type" value="Genomic_DNA"/>
</dbReference>
<dbReference type="SUPFAM" id="SSF51366">
    <property type="entry name" value="Ribulose-phoshate binding barrel"/>
    <property type="match status" value="1"/>
</dbReference>
<dbReference type="HAMAP" id="MF_00135">
    <property type="entry name" value="PRAI"/>
    <property type="match status" value="1"/>
</dbReference>
<evidence type="ECO:0000256" key="7">
    <source>
        <dbReference type="ARBA" id="ARBA00022822"/>
    </source>
</evidence>
<evidence type="ECO:0000256" key="10">
    <source>
        <dbReference type="HAMAP-Rule" id="MF_00135"/>
    </source>
</evidence>
<dbReference type="InterPro" id="IPR001240">
    <property type="entry name" value="PRAI_dom"/>
</dbReference>
<dbReference type="NCBIfam" id="NF002298">
    <property type="entry name" value="PRK01222.1-4"/>
    <property type="match status" value="1"/>
</dbReference>
<keyword evidence="6 10" id="KW-0028">Amino-acid biosynthesis</keyword>
<keyword evidence="8 10" id="KW-0057">Aromatic amino acid biosynthesis</keyword>
<evidence type="ECO:0000256" key="2">
    <source>
        <dbReference type="ARBA" id="ARBA00004664"/>
    </source>
</evidence>
<dbReference type="HOGENOM" id="CLU_076364_2_0_9"/>
<keyword evidence="7 10" id="KW-0822">Tryptophan biosynthesis</keyword>
<evidence type="ECO:0000256" key="4">
    <source>
        <dbReference type="ARBA" id="ARBA00012572"/>
    </source>
</evidence>
<dbReference type="InterPro" id="IPR044643">
    <property type="entry name" value="TrpF_fam"/>
</dbReference>
<dbReference type="PANTHER" id="PTHR42894:SF1">
    <property type="entry name" value="N-(5'-PHOSPHORIBOSYL)ANTHRANILATE ISOMERASE"/>
    <property type="match status" value="1"/>
</dbReference>
<keyword evidence="9 10" id="KW-0413">Isomerase</keyword>
<accession>D5X785</accession>
<dbReference type="CDD" id="cd00405">
    <property type="entry name" value="PRAI"/>
    <property type="match status" value="1"/>
</dbReference>
<evidence type="ECO:0000256" key="6">
    <source>
        <dbReference type="ARBA" id="ARBA00022605"/>
    </source>
</evidence>
<dbReference type="AlphaFoldDB" id="D5X785"/>
<dbReference type="OrthoDB" id="9786954at2"/>
<dbReference type="Proteomes" id="UP000002377">
    <property type="component" value="Chromosome"/>
</dbReference>
<name>D5X785_THEPJ</name>
<dbReference type="InterPro" id="IPR011060">
    <property type="entry name" value="RibuloseP-bd_barrel"/>
</dbReference>
<evidence type="ECO:0000256" key="5">
    <source>
        <dbReference type="ARBA" id="ARBA00022272"/>
    </source>
</evidence>
<sequence>MVRVKICGITNPADAVAAASYGADAIGLVFATGRRQVTIEKAREIANAVPPYVNVVGVFVDEAVGEVNRIIDWVGLDTVQLHGSESPAYCREVRAKVVKGIRVREGYLEELASYKGCVSGFLLDTFVPGQPGGTGQTFDWSLAVQAKEYGPVILAGGLTPENVRKAIETTLPYGVDVSSGVETGGMKNQDKMRRFIEQVRRYNYAGTA</sequence>
<dbReference type="Gene3D" id="3.20.20.70">
    <property type="entry name" value="Aldolase class I"/>
    <property type="match status" value="1"/>
</dbReference>
<comment type="pathway">
    <text evidence="2 10">Amino-acid biosynthesis; L-tryptophan biosynthesis; L-tryptophan from chorismate: step 3/5.</text>
</comment>
<comment type="catalytic activity">
    <reaction evidence="1 10">
        <text>N-(5-phospho-beta-D-ribosyl)anthranilate = 1-(2-carboxyphenylamino)-1-deoxy-D-ribulose 5-phosphate</text>
        <dbReference type="Rhea" id="RHEA:21540"/>
        <dbReference type="ChEBI" id="CHEBI:18277"/>
        <dbReference type="ChEBI" id="CHEBI:58613"/>
        <dbReference type="EC" id="5.3.1.24"/>
    </reaction>
</comment>
<dbReference type="GO" id="GO:0004640">
    <property type="term" value="F:phosphoribosylanthranilate isomerase activity"/>
    <property type="evidence" value="ECO:0007669"/>
    <property type="project" value="UniProtKB-UniRule"/>
</dbReference>